<feature type="transmembrane region" description="Helical" evidence="5">
    <location>
        <begin position="89"/>
        <end position="111"/>
    </location>
</feature>
<dbReference type="Pfam" id="PF13519">
    <property type="entry name" value="VWA_2"/>
    <property type="match status" value="1"/>
</dbReference>
<organism evidence="7 8">
    <name type="scientific">Xylophilus rhododendri</name>
    <dbReference type="NCBI Taxonomy" id="2697032"/>
    <lineage>
        <taxon>Bacteria</taxon>
        <taxon>Pseudomonadati</taxon>
        <taxon>Pseudomonadota</taxon>
        <taxon>Betaproteobacteria</taxon>
        <taxon>Burkholderiales</taxon>
        <taxon>Xylophilus</taxon>
    </lineage>
</organism>
<keyword evidence="2 5" id="KW-0812">Transmembrane</keyword>
<dbReference type="KEGG" id="xyk:GT347_08840"/>
<dbReference type="InterPro" id="IPR002035">
    <property type="entry name" value="VWF_A"/>
</dbReference>
<name>A0A857J2D9_9BURK</name>
<dbReference type="InterPro" id="IPR050768">
    <property type="entry name" value="UPF0353/GerABKA_families"/>
</dbReference>
<dbReference type="PANTHER" id="PTHR22550">
    <property type="entry name" value="SPORE GERMINATION PROTEIN"/>
    <property type="match status" value="1"/>
</dbReference>
<reference evidence="7 8" key="1">
    <citation type="submission" date="2020-01" db="EMBL/GenBank/DDBJ databases">
        <title>Genome sequencing of strain KACC 21265.</title>
        <authorList>
            <person name="Heo J."/>
            <person name="Kim S.-J."/>
            <person name="Kim J.-S."/>
            <person name="Hong S.-B."/>
            <person name="Kwon S.-W."/>
        </authorList>
    </citation>
    <scope>NUCLEOTIDE SEQUENCE [LARGE SCALE GENOMIC DNA]</scope>
    <source>
        <strain evidence="7 8">KACC 21265</strain>
    </source>
</reference>
<dbReference type="Pfam" id="PF00092">
    <property type="entry name" value="VWA"/>
    <property type="match status" value="1"/>
</dbReference>
<evidence type="ECO:0000313" key="8">
    <source>
        <dbReference type="Proteomes" id="UP000464787"/>
    </source>
</evidence>
<dbReference type="SMART" id="SM00327">
    <property type="entry name" value="VWA"/>
    <property type="match status" value="1"/>
</dbReference>
<keyword evidence="8" id="KW-1185">Reference proteome</keyword>
<evidence type="ECO:0000256" key="3">
    <source>
        <dbReference type="ARBA" id="ARBA00022989"/>
    </source>
</evidence>
<dbReference type="AlphaFoldDB" id="A0A857J2D9"/>
<proteinExistence type="predicted"/>
<protein>
    <submittedName>
        <fullName evidence="7">VWA domain-containing protein</fullName>
    </submittedName>
</protein>
<feature type="transmembrane region" description="Helical" evidence="5">
    <location>
        <begin position="37"/>
        <end position="56"/>
    </location>
</feature>
<evidence type="ECO:0000256" key="2">
    <source>
        <dbReference type="ARBA" id="ARBA00022692"/>
    </source>
</evidence>
<evidence type="ECO:0000256" key="1">
    <source>
        <dbReference type="ARBA" id="ARBA00022475"/>
    </source>
</evidence>
<dbReference type="PANTHER" id="PTHR22550:SF5">
    <property type="entry name" value="LEUCINE ZIPPER PROTEIN 4"/>
    <property type="match status" value="1"/>
</dbReference>
<evidence type="ECO:0000313" key="7">
    <source>
        <dbReference type="EMBL" id="QHI98090.1"/>
    </source>
</evidence>
<gene>
    <name evidence="7" type="ORF">GT347_08840</name>
</gene>
<keyword evidence="3 5" id="KW-1133">Transmembrane helix</keyword>
<evidence type="ECO:0000256" key="4">
    <source>
        <dbReference type="ARBA" id="ARBA00023136"/>
    </source>
</evidence>
<evidence type="ECO:0000259" key="6">
    <source>
        <dbReference type="PROSITE" id="PS50234"/>
    </source>
</evidence>
<feature type="transmembrane region" description="Helical" evidence="5">
    <location>
        <begin position="354"/>
        <end position="377"/>
    </location>
</feature>
<feature type="domain" description="VWFA" evidence="6">
    <location>
        <begin position="117"/>
        <end position="341"/>
    </location>
</feature>
<dbReference type="InterPro" id="IPR024163">
    <property type="entry name" value="Aerotolerance_reg_N"/>
</dbReference>
<dbReference type="RefSeq" id="WP_160551607.1">
    <property type="nucleotide sequence ID" value="NZ_CP047650.1"/>
</dbReference>
<dbReference type="PROSITE" id="PS50234">
    <property type="entry name" value="VWFA"/>
    <property type="match status" value="1"/>
</dbReference>
<sequence>MPTSTPHSSFTTLLASWLTHVRQWLEALPTPDFLWPQFLWLLLVLPVLVLLYVWMLGRKRKLAVQYASLSLVREAMGKGPGWRRHLPPLLMLLALAAMLLAAARPVAVIALPMQQQTIMLAIDVSASMRATDVQPNRMVAAQQAAKSFIAELPRRVRVGIVAFAGSAQVAQLPTQSREDLEKAIDGFQLQRGTATGNGIVMALATLFPNSGIEMSALGADRNALRGTLSLDESRQANRPGAAPPPPVAPGSYGSAAIVMLTDGQRTTGVDPLEAAQIAADRGVRVYTVGVGTRDGDTIGFEGWSMRVKLDEDTLKAIAAKTQAEYFYAGTAADLKHIYDTLSSRLSVEKHETEISALFALVAAALALAASLLSLWWFNRVG</sequence>
<dbReference type="Pfam" id="PF07584">
    <property type="entry name" value="BatA"/>
    <property type="match status" value="1"/>
</dbReference>
<dbReference type="Gene3D" id="3.40.50.410">
    <property type="entry name" value="von Willebrand factor, type A domain"/>
    <property type="match status" value="1"/>
</dbReference>
<dbReference type="InterPro" id="IPR036465">
    <property type="entry name" value="vWFA_dom_sf"/>
</dbReference>
<dbReference type="EMBL" id="CP047650">
    <property type="protein sequence ID" value="QHI98090.1"/>
    <property type="molecule type" value="Genomic_DNA"/>
</dbReference>
<evidence type="ECO:0000256" key="5">
    <source>
        <dbReference type="SAM" id="Phobius"/>
    </source>
</evidence>
<dbReference type="Proteomes" id="UP000464787">
    <property type="component" value="Chromosome"/>
</dbReference>
<dbReference type="SUPFAM" id="SSF53300">
    <property type="entry name" value="vWA-like"/>
    <property type="match status" value="1"/>
</dbReference>
<accession>A0A857J2D9</accession>
<keyword evidence="4 5" id="KW-0472">Membrane</keyword>
<keyword evidence="1" id="KW-1003">Cell membrane</keyword>